<dbReference type="GO" id="GO:0004497">
    <property type="term" value="F:monooxygenase activity"/>
    <property type="evidence" value="ECO:0007669"/>
    <property type="project" value="UniProtKB-UniRule"/>
</dbReference>
<dbReference type="Pfam" id="PF01494">
    <property type="entry name" value="FAD_binding_3"/>
    <property type="match status" value="1"/>
</dbReference>
<dbReference type="InterPro" id="IPR036188">
    <property type="entry name" value="FAD/NAD-bd_sf"/>
</dbReference>
<reference evidence="8" key="1">
    <citation type="submission" date="2016-10" db="EMBL/GenBank/DDBJ databases">
        <title>Genome sequence of Streptomyces malaysiense MUSC 136.</title>
        <authorList>
            <person name="Lee L.-H."/>
            <person name="Ser H.-L."/>
        </authorList>
    </citation>
    <scope>NUCLEOTIDE SEQUENCE [LARGE SCALE GENOMIC DNA]</scope>
    <source>
        <strain evidence="8">MUSC 136</strain>
    </source>
</reference>
<evidence type="ECO:0000259" key="7">
    <source>
        <dbReference type="Pfam" id="PF01494"/>
    </source>
</evidence>
<comment type="domain">
    <text evidence="5">Consists of an N-terminal FAD-binding domain with a Rossman fold and a C-terminal substrate-binding domain.</text>
</comment>
<dbReference type="OrthoDB" id="3217377at2"/>
<proteinExistence type="inferred from homology"/>
<comment type="function">
    <text evidence="5">An FAD-requiring monooxygenase active on some tetracycline antibiotic derivatives, which leads to their inactivation. Hydroxylates carbon 11a of tetracycline and some analogs.</text>
</comment>
<comment type="subcellular location">
    <subcellularLocation>
        <location evidence="5">Cytoplasm</location>
    </subcellularLocation>
</comment>
<organism evidence="8 9">
    <name type="scientific">Streptomyces malaysiense</name>
    <dbReference type="NCBI Taxonomy" id="1428626"/>
    <lineage>
        <taxon>Bacteria</taxon>
        <taxon>Bacillati</taxon>
        <taxon>Actinomycetota</taxon>
        <taxon>Actinomycetes</taxon>
        <taxon>Kitasatosporales</taxon>
        <taxon>Streptomycetaceae</taxon>
        <taxon>Streptomyces</taxon>
    </lineage>
</organism>
<evidence type="ECO:0000313" key="8">
    <source>
        <dbReference type="EMBL" id="OIK28371.1"/>
    </source>
</evidence>
<keyword evidence="9" id="KW-1185">Reference proteome</keyword>
<comment type="cofactor">
    <cofactor evidence="5">
        <name>FAD</name>
        <dbReference type="ChEBI" id="CHEBI:57692"/>
    </cofactor>
</comment>
<comment type="subunit">
    <text evidence="5">Monomer.</text>
</comment>
<dbReference type="EC" id="1.14.13.-" evidence="5"/>
<keyword evidence="5" id="KW-0547">Nucleotide-binding</keyword>
<evidence type="ECO:0000256" key="2">
    <source>
        <dbReference type="ARBA" id="ARBA00022827"/>
    </source>
</evidence>
<comment type="catalytic activity">
    <reaction evidence="5">
        <text>a tetracycline + NADPH + O2 + H(+) = an 11a-hydroxytetracycline + NADP(+) + H2O</text>
        <dbReference type="Rhea" id="RHEA:61444"/>
        <dbReference type="ChEBI" id="CHEBI:15377"/>
        <dbReference type="ChEBI" id="CHEBI:15378"/>
        <dbReference type="ChEBI" id="CHEBI:15379"/>
        <dbReference type="ChEBI" id="CHEBI:57783"/>
        <dbReference type="ChEBI" id="CHEBI:58349"/>
        <dbReference type="ChEBI" id="CHEBI:144644"/>
        <dbReference type="ChEBI" id="CHEBI:144645"/>
    </reaction>
</comment>
<feature type="region of interest" description="Disordered" evidence="6">
    <location>
        <begin position="384"/>
        <end position="421"/>
    </location>
</feature>
<dbReference type="Proteomes" id="UP000034838">
    <property type="component" value="Unassembled WGS sequence"/>
</dbReference>
<keyword evidence="4 5" id="KW-0503">Monooxygenase</keyword>
<dbReference type="PANTHER" id="PTHR46972:SF1">
    <property type="entry name" value="FAD DEPENDENT OXIDOREDUCTASE DOMAIN-CONTAINING PROTEIN"/>
    <property type="match status" value="1"/>
</dbReference>
<keyword evidence="5" id="KW-0521">NADP</keyword>
<accession>A0A1J4Q591</accession>
<gene>
    <name evidence="8" type="ORF">VT52_006875</name>
</gene>
<dbReference type="PRINTS" id="PR00420">
    <property type="entry name" value="RNGMNOXGNASE"/>
</dbReference>
<evidence type="ECO:0000256" key="5">
    <source>
        <dbReference type="HAMAP-Rule" id="MF_00845"/>
    </source>
</evidence>
<feature type="binding site" evidence="5">
    <location>
        <position position="60"/>
    </location>
    <ligand>
        <name>FAD</name>
        <dbReference type="ChEBI" id="CHEBI:57692"/>
    </ligand>
</feature>
<comment type="caution">
    <text evidence="8">The sequence shown here is derived from an EMBL/GenBank/DDBJ whole genome shotgun (WGS) entry which is preliminary data.</text>
</comment>
<protein>
    <recommendedName>
        <fullName evidence="5">Flavin-dependent monooxygenase</fullName>
    </recommendedName>
    <alternativeName>
        <fullName evidence="5">TetX monooxygenase</fullName>
        <shortName evidence="5">TetX</shortName>
        <ecNumber evidence="5">1.14.13.-</ecNumber>
    </alternativeName>
</protein>
<feature type="domain" description="FAD-binding" evidence="7">
    <location>
        <begin position="18"/>
        <end position="354"/>
    </location>
</feature>
<dbReference type="RefSeq" id="WP_046420238.1">
    <property type="nucleotide sequence ID" value="NZ_LBDA02000012.1"/>
</dbReference>
<keyword evidence="1 5" id="KW-0285">Flavoprotein</keyword>
<dbReference type="Gene3D" id="3.50.50.60">
    <property type="entry name" value="FAD/NAD(P)-binding domain"/>
    <property type="match status" value="1"/>
</dbReference>
<dbReference type="GO" id="GO:0046677">
    <property type="term" value="P:response to antibiotic"/>
    <property type="evidence" value="ECO:0007669"/>
    <property type="project" value="InterPro"/>
</dbReference>
<feature type="binding site" evidence="5">
    <location>
        <position position="117"/>
    </location>
    <ligand>
        <name>FAD</name>
        <dbReference type="ChEBI" id="CHEBI:57692"/>
    </ligand>
</feature>
<keyword evidence="2 5" id="KW-0274">FAD</keyword>
<dbReference type="PANTHER" id="PTHR46972">
    <property type="entry name" value="MONOOXYGENASE ASQM-RELATED"/>
    <property type="match status" value="1"/>
</dbReference>
<dbReference type="InterPro" id="IPR002938">
    <property type="entry name" value="FAD-bd"/>
</dbReference>
<keyword evidence="5" id="KW-0963">Cytoplasm</keyword>
<feature type="binding site" evidence="5">
    <location>
        <position position="53"/>
    </location>
    <ligand>
        <name>NADPH</name>
        <dbReference type="ChEBI" id="CHEBI:57783"/>
    </ligand>
</feature>
<comment type="similarity">
    <text evidence="5">Belongs to the aromatic-ring hydroxylase family. TetX subfamily.</text>
</comment>
<name>A0A1J4Q591_9ACTN</name>
<keyword evidence="3 5" id="KW-0560">Oxidoreductase</keyword>
<dbReference type="SUPFAM" id="SSF51905">
    <property type="entry name" value="FAD/NAD(P)-binding domain"/>
    <property type="match status" value="1"/>
</dbReference>
<dbReference type="InterPro" id="IPR043683">
    <property type="entry name" value="TetX_monooxygenase"/>
</dbReference>
<sequence>MTNSARPNSARPGSTPRICVIGGGPAGLTCARVLQGHGIEVTVYDADDAVDSRDPGGTLDLHADSGQIALEDAGLLDAFMSWARPQGQAKTRRDEHGTVLAEFVPGPGDEAAPEIDRGRLRRMLFDHLRPGTVRWGHRLVRVHPLGTGGHRLEFADGSTVEADLVIGADGAWSKVRPLVSDATPRHLGVCFLDARFDEADSRHPEIAGIVGAGHMFSKDDDGRAVILQRNGDGVVRGYIAFRAAPDWHVAAGVDLTDRESVRSHLVREFGHWSAAMRALIVRNDGDYVPRSFRALPAPLTWEHVPGVTLIGDAAHLMAPFGGHGANLAMLDGAELAHAVSRAVGPEAAVTLHEAVAQHESDMFVRSGGLAASSNDALVRFFATTDEPDLPPDHEQEHRDHLTRARAYRQERARRRGERAGA</sequence>
<feature type="compositionally biased region" description="Basic residues" evidence="6">
    <location>
        <begin position="411"/>
        <end position="421"/>
    </location>
</feature>
<evidence type="ECO:0000256" key="6">
    <source>
        <dbReference type="SAM" id="MobiDB-lite"/>
    </source>
</evidence>
<dbReference type="GO" id="GO:0071949">
    <property type="term" value="F:FAD binding"/>
    <property type="evidence" value="ECO:0007669"/>
    <property type="project" value="InterPro"/>
</dbReference>
<evidence type="ECO:0000256" key="3">
    <source>
        <dbReference type="ARBA" id="ARBA00023002"/>
    </source>
</evidence>
<dbReference type="HAMAP" id="MF_00845">
    <property type="entry name" value="TetX_monooxygenase"/>
    <property type="match status" value="1"/>
</dbReference>
<dbReference type="AlphaFoldDB" id="A0A1J4Q591"/>
<dbReference type="GO" id="GO:0005737">
    <property type="term" value="C:cytoplasm"/>
    <property type="evidence" value="ECO:0007669"/>
    <property type="project" value="UniProtKB-SubCell"/>
</dbReference>
<feature type="compositionally biased region" description="Basic and acidic residues" evidence="6">
    <location>
        <begin position="390"/>
        <end position="410"/>
    </location>
</feature>
<evidence type="ECO:0000256" key="4">
    <source>
        <dbReference type="ARBA" id="ARBA00023033"/>
    </source>
</evidence>
<evidence type="ECO:0000256" key="1">
    <source>
        <dbReference type="ARBA" id="ARBA00022630"/>
    </source>
</evidence>
<feature type="binding site" evidence="5">
    <location>
        <position position="312"/>
    </location>
    <ligand>
        <name>FAD</name>
        <dbReference type="ChEBI" id="CHEBI:57692"/>
    </ligand>
</feature>
<dbReference type="EMBL" id="LBDA02000012">
    <property type="protein sequence ID" value="OIK28371.1"/>
    <property type="molecule type" value="Genomic_DNA"/>
</dbReference>
<evidence type="ECO:0000313" key="9">
    <source>
        <dbReference type="Proteomes" id="UP000034838"/>
    </source>
</evidence>